<reference evidence="1 2" key="1">
    <citation type="submission" date="2015-01" db="EMBL/GenBank/DDBJ databases">
        <title>The Genome Sequence of Exophiala spinifera CBS89968.</title>
        <authorList>
            <consortium name="The Broad Institute Genomics Platform"/>
            <person name="Cuomo C."/>
            <person name="de Hoog S."/>
            <person name="Gorbushina A."/>
            <person name="Stielow B."/>
            <person name="Teixiera M."/>
            <person name="Abouelleil A."/>
            <person name="Chapman S.B."/>
            <person name="Priest M."/>
            <person name="Young S.K."/>
            <person name="Wortman J."/>
            <person name="Nusbaum C."/>
            <person name="Birren B."/>
        </authorList>
    </citation>
    <scope>NUCLEOTIDE SEQUENCE [LARGE SCALE GENOMIC DNA]</scope>
    <source>
        <strain evidence="1 2">CBS 89968</strain>
    </source>
</reference>
<dbReference type="Proteomes" id="UP000053328">
    <property type="component" value="Unassembled WGS sequence"/>
</dbReference>
<organism evidence="1 2">
    <name type="scientific">Exophiala spinifera</name>
    <dbReference type="NCBI Taxonomy" id="91928"/>
    <lineage>
        <taxon>Eukaryota</taxon>
        <taxon>Fungi</taxon>
        <taxon>Dikarya</taxon>
        <taxon>Ascomycota</taxon>
        <taxon>Pezizomycotina</taxon>
        <taxon>Eurotiomycetes</taxon>
        <taxon>Chaetothyriomycetidae</taxon>
        <taxon>Chaetothyriales</taxon>
        <taxon>Herpotrichiellaceae</taxon>
        <taxon>Exophiala</taxon>
    </lineage>
</organism>
<dbReference type="InterPro" id="IPR036052">
    <property type="entry name" value="TrpB-like_PALP_sf"/>
</dbReference>
<dbReference type="EMBL" id="KN847498">
    <property type="protein sequence ID" value="KIW12638.1"/>
    <property type="molecule type" value="Genomic_DNA"/>
</dbReference>
<name>A0A0D2B150_9EURO</name>
<evidence type="ECO:0000313" key="2">
    <source>
        <dbReference type="Proteomes" id="UP000053328"/>
    </source>
</evidence>
<sequence length="63" mass="6963">MHRPFALAPRDIGVKARIVMPSVSVPKKIAAAQGYGVEITFSGYTLHRRETAVSDIIHLYRIG</sequence>
<dbReference type="RefSeq" id="XP_016232854.1">
    <property type="nucleotide sequence ID" value="XM_016384231.1"/>
</dbReference>
<dbReference type="Gene3D" id="3.40.50.1100">
    <property type="match status" value="1"/>
</dbReference>
<dbReference type="AlphaFoldDB" id="A0A0D2B150"/>
<evidence type="ECO:0000313" key="1">
    <source>
        <dbReference type="EMBL" id="KIW12638.1"/>
    </source>
</evidence>
<dbReference type="VEuPathDB" id="FungiDB:PV08_09916"/>
<protein>
    <submittedName>
        <fullName evidence="1">Uncharacterized protein</fullName>
    </submittedName>
</protein>
<dbReference type="HOGENOM" id="CLU_2885789_0_0_1"/>
<gene>
    <name evidence="1" type="ORF">PV08_09916</name>
</gene>
<keyword evidence="2" id="KW-1185">Reference proteome</keyword>
<proteinExistence type="predicted"/>
<accession>A0A0D2B150</accession>
<dbReference type="GeneID" id="27336999"/>